<evidence type="ECO:0000313" key="2">
    <source>
        <dbReference type="EMBL" id="RBP43457.1"/>
    </source>
</evidence>
<sequence length="136" mass="15017">MGLLVWALALAGIFCLGYVSLYTIPVALYGLWRLKSHPHWGLLPPDGVLSINKEGEWGLSMGESFQPLSLLHAWQGMGWLTLRFARHGCAAGPEKRLELTVWKSCAAPQAWRWLCVQVVSGNTAAESTRIRTRSAA</sequence>
<comment type="caution">
    <text evidence="2">The sequence shown here is derived from an EMBL/GenBank/DDBJ whole genome shotgun (WGS) entry which is preliminary data.</text>
</comment>
<dbReference type="Proteomes" id="UP000253628">
    <property type="component" value="Unassembled WGS sequence"/>
</dbReference>
<keyword evidence="1" id="KW-0472">Membrane</keyword>
<keyword evidence="1" id="KW-1133">Transmembrane helix</keyword>
<gene>
    <name evidence="2" type="ORF">DFR37_101589</name>
</gene>
<feature type="transmembrane region" description="Helical" evidence="1">
    <location>
        <begin position="6"/>
        <end position="32"/>
    </location>
</feature>
<proteinExistence type="predicted"/>
<protein>
    <submittedName>
        <fullName evidence="2">Uncharacterized protein</fullName>
    </submittedName>
</protein>
<dbReference type="EMBL" id="QNRQ01000001">
    <property type="protein sequence ID" value="RBP43457.1"/>
    <property type="molecule type" value="Genomic_DNA"/>
</dbReference>
<organism evidence="2 3">
    <name type="scientific">Eoetvoesiella caeni</name>
    <dbReference type="NCBI Taxonomy" id="645616"/>
    <lineage>
        <taxon>Bacteria</taxon>
        <taxon>Pseudomonadati</taxon>
        <taxon>Pseudomonadota</taxon>
        <taxon>Betaproteobacteria</taxon>
        <taxon>Burkholderiales</taxon>
        <taxon>Alcaligenaceae</taxon>
        <taxon>Eoetvoesiella</taxon>
    </lineage>
</organism>
<evidence type="ECO:0000313" key="3">
    <source>
        <dbReference type="Proteomes" id="UP000253628"/>
    </source>
</evidence>
<name>A0A366HLK0_9BURK</name>
<accession>A0A366HLK0</accession>
<keyword evidence="3" id="KW-1185">Reference proteome</keyword>
<keyword evidence="1" id="KW-0812">Transmembrane</keyword>
<dbReference type="AlphaFoldDB" id="A0A366HLK0"/>
<evidence type="ECO:0000256" key="1">
    <source>
        <dbReference type="SAM" id="Phobius"/>
    </source>
</evidence>
<reference evidence="2 3" key="1">
    <citation type="submission" date="2018-06" db="EMBL/GenBank/DDBJ databases">
        <title>Genomic Encyclopedia of Type Strains, Phase IV (KMG-IV): sequencing the most valuable type-strain genomes for metagenomic binning, comparative biology and taxonomic classification.</title>
        <authorList>
            <person name="Goeker M."/>
        </authorList>
    </citation>
    <scope>NUCLEOTIDE SEQUENCE [LARGE SCALE GENOMIC DNA]</scope>
    <source>
        <strain evidence="2 3">DSM 25520</strain>
    </source>
</reference>